<protein>
    <submittedName>
        <fullName evidence="1">Uncharacterized protein</fullName>
    </submittedName>
</protein>
<dbReference type="EMBL" id="QQAY01000004">
    <property type="protein sequence ID" value="RDI43187.1"/>
    <property type="molecule type" value="Genomic_DNA"/>
</dbReference>
<organism evidence="1 2">
    <name type="scientific">Falsibacillus pallidus</name>
    <dbReference type="NCBI Taxonomy" id="493781"/>
    <lineage>
        <taxon>Bacteria</taxon>
        <taxon>Bacillati</taxon>
        <taxon>Bacillota</taxon>
        <taxon>Bacilli</taxon>
        <taxon>Bacillales</taxon>
        <taxon>Bacillaceae</taxon>
        <taxon>Falsibacillus</taxon>
    </lineage>
</organism>
<keyword evidence="2" id="KW-1185">Reference proteome</keyword>
<dbReference type="Pfam" id="PF19670">
    <property type="entry name" value="DUF6173"/>
    <property type="match status" value="1"/>
</dbReference>
<dbReference type="AlphaFoldDB" id="A0A370GHR2"/>
<dbReference type="Proteomes" id="UP000255326">
    <property type="component" value="Unassembled WGS sequence"/>
</dbReference>
<dbReference type="OrthoDB" id="7041918at2"/>
<sequence>MKKTPNIITERENALLQDESINPELASAFYRKIIEMILLFESQLNEEEEVGLRLVSFGNAMQFHVDAISYFNPSLISFMGILEDGSKVKLIQHVSQISFLLMALPKREEHAPPNRIGFLYSN</sequence>
<evidence type="ECO:0000313" key="2">
    <source>
        <dbReference type="Proteomes" id="UP000255326"/>
    </source>
</evidence>
<dbReference type="RefSeq" id="WP_114745485.1">
    <property type="nucleotide sequence ID" value="NZ_QQAY01000004.1"/>
</dbReference>
<accession>A0A370GHR2</accession>
<evidence type="ECO:0000313" key="1">
    <source>
        <dbReference type="EMBL" id="RDI43187.1"/>
    </source>
</evidence>
<name>A0A370GHR2_9BACI</name>
<comment type="caution">
    <text evidence="1">The sequence shown here is derived from an EMBL/GenBank/DDBJ whole genome shotgun (WGS) entry which is preliminary data.</text>
</comment>
<gene>
    <name evidence="1" type="ORF">DFR59_104242</name>
</gene>
<proteinExistence type="predicted"/>
<reference evidence="1 2" key="1">
    <citation type="submission" date="2018-07" db="EMBL/GenBank/DDBJ databases">
        <title>Genomic Encyclopedia of Type Strains, Phase IV (KMG-IV): sequencing the most valuable type-strain genomes for metagenomic binning, comparative biology and taxonomic classification.</title>
        <authorList>
            <person name="Goeker M."/>
        </authorList>
    </citation>
    <scope>NUCLEOTIDE SEQUENCE [LARGE SCALE GENOMIC DNA]</scope>
    <source>
        <strain evidence="1 2">DSM 25281</strain>
    </source>
</reference>
<dbReference type="InterPro" id="IPR046171">
    <property type="entry name" value="DUF6173"/>
</dbReference>